<evidence type="ECO:0000313" key="1">
    <source>
        <dbReference type="EMBL" id="CAG4983136.1"/>
    </source>
</evidence>
<dbReference type="OrthoDB" id="7483731at2759"/>
<organism evidence="1 2">
    <name type="scientific">Parnassius apollo</name>
    <name type="common">Apollo butterfly</name>
    <name type="synonym">Papilio apollo</name>
    <dbReference type="NCBI Taxonomy" id="110799"/>
    <lineage>
        <taxon>Eukaryota</taxon>
        <taxon>Metazoa</taxon>
        <taxon>Ecdysozoa</taxon>
        <taxon>Arthropoda</taxon>
        <taxon>Hexapoda</taxon>
        <taxon>Insecta</taxon>
        <taxon>Pterygota</taxon>
        <taxon>Neoptera</taxon>
        <taxon>Endopterygota</taxon>
        <taxon>Lepidoptera</taxon>
        <taxon>Glossata</taxon>
        <taxon>Ditrysia</taxon>
        <taxon>Papilionoidea</taxon>
        <taxon>Papilionidae</taxon>
        <taxon>Parnassiinae</taxon>
        <taxon>Parnassini</taxon>
        <taxon>Parnassius</taxon>
        <taxon>Parnassius</taxon>
    </lineage>
</organism>
<sequence length="189" mass="22285">MLSGFKPDITFDDRNDRFDLTSLIRYQNKYYNDDIPSNRRSNSQRNVCDGKYDVIVIENNRTVNTKIDPYKIIKKIKRIVRKELRNVAKDLTKRWKRSLDEVYPIDNKMDINDVNSIENFDIKFDELLGRKSLNNVFVNLRGRRRRGSHVVDESSKKEDTFNPKGDTILNYAFPIHMLVRGFLLPPTVA</sequence>
<dbReference type="EMBL" id="CAJQZP010000758">
    <property type="protein sequence ID" value="CAG4983136.1"/>
    <property type="molecule type" value="Genomic_DNA"/>
</dbReference>
<keyword evidence="2" id="KW-1185">Reference proteome</keyword>
<comment type="caution">
    <text evidence="1">The sequence shown here is derived from an EMBL/GenBank/DDBJ whole genome shotgun (WGS) entry which is preliminary data.</text>
</comment>
<dbReference type="Proteomes" id="UP000691718">
    <property type="component" value="Unassembled WGS sequence"/>
</dbReference>
<protein>
    <submittedName>
        <fullName evidence="1">(apollo) hypothetical protein</fullName>
    </submittedName>
</protein>
<evidence type="ECO:0000313" key="2">
    <source>
        <dbReference type="Proteomes" id="UP000691718"/>
    </source>
</evidence>
<gene>
    <name evidence="1" type="ORF">PAPOLLO_LOCUS10571</name>
</gene>
<reference evidence="1" key="1">
    <citation type="submission" date="2021-04" db="EMBL/GenBank/DDBJ databases">
        <authorList>
            <person name="Tunstrom K."/>
        </authorList>
    </citation>
    <scope>NUCLEOTIDE SEQUENCE</scope>
</reference>
<accession>A0A8S3WUB8</accession>
<dbReference type="AlphaFoldDB" id="A0A8S3WUB8"/>
<name>A0A8S3WUB8_PARAO</name>
<proteinExistence type="predicted"/>